<feature type="non-terminal residue" evidence="1">
    <location>
        <position position="48"/>
    </location>
</feature>
<accession>X1VY21</accession>
<sequence>MGISISQIYRVKRAERPISEKFIIGAIKAFPTYKLNELFYIALDGGQN</sequence>
<evidence type="ECO:0000313" key="1">
    <source>
        <dbReference type="EMBL" id="GAJ16895.1"/>
    </source>
</evidence>
<gene>
    <name evidence="1" type="ORF">S12H4_60915</name>
</gene>
<reference evidence="1" key="1">
    <citation type="journal article" date="2014" name="Front. Microbiol.">
        <title>High frequency of phylogenetically diverse reductive dehalogenase-homologous genes in deep subseafloor sedimentary metagenomes.</title>
        <authorList>
            <person name="Kawai M."/>
            <person name="Futagami T."/>
            <person name="Toyoda A."/>
            <person name="Takaki Y."/>
            <person name="Nishi S."/>
            <person name="Hori S."/>
            <person name="Arai W."/>
            <person name="Tsubouchi T."/>
            <person name="Morono Y."/>
            <person name="Uchiyama I."/>
            <person name="Ito T."/>
            <person name="Fujiyama A."/>
            <person name="Inagaki F."/>
            <person name="Takami H."/>
        </authorList>
    </citation>
    <scope>NUCLEOTIDE SEQUENCE</scope>
    <source>
        <strain evidence="1">Expedition CK06-06</strain>
    </source>
</reference>
<name>X1VY21_9ZZZZ</name>
<comment type="caution">
    <text evidence="1">The sequence shown here is derived from an EMBL/GenBank/DDBJ whole genome shotgun (WGS) entry which is preliminary data.</text>
</comment>
<protein>
    <submittedName>
        <fullName evidence="1">Uncharacterized protein</fullName>
    </submittedName>
</protein>
<dbReference type="EMBL" id="BARW01040238">
    <property type="protein sequence ID" value="GAJ16895.1"/>
    <property type="molecule type" value="Genomic_DNA"/>
</dbReference>
<dbReference type="AlphaFoldDB" id="X1VY21"/>
<proteinExistence type="predicted"/>
<organism evidence="1">
    <name type="scientific">marine sediment metagenome</name>
    <dbReference type="NCBI Taxonomy" id="412755"/>
    <lineage>
        <taxon>unclassified sequences</taxon>
        <taxon>metagenomes</taxon>
        <taxon>ecological metagenomes</taxon>
    </lineage>
</organism>